<evidence type="ECO:0000256" key="5">
    <source>
        <dbReference type="ARBA" id="ARBA00023136"/>
    </source>
</evidence>
<comment type="subcellular location">
    <subcellularLocation>
        <location evidence="1">Cell membrane</location>
        <topology evidence="1">Multi-pass membrane protein</topology>
    </subcellularLocation>
</comment>
<protein>
    <recommendedName>
        <fullName evidence="7">Type II secretion system protein GspF domain-containing protein</fullName>
    </recommendedName>
</protein>
<dbReference type="GO" id="GO:0005886">
    <property type="term" value="C:plasma membrane"/>
    <property type="evidence" value="ECO:0007669"/>
    <property type="project" value="UniProtKB-SubCell"/>
</dbReference>
<reference evidence="8" key="1">
    <citation type="journal article" date="2014" name="Front. Microbiol.">
        <title>High frequency of phylogenetically diverse reductive dehalogenase-homologous genes in deep subseafloor sedimentary metagenomes.</title>
        <authorList>
            <person name="Kawai M."/>
            <person name="Futagami T."/>
            <person name="Toyoda A."/>
            <person name="Takaki Y."/>
            <person name="Nishi S."/>
            <person name="Hori S."/>
            <person name="Arai W."/>
            <person name="Tsubouchi T."/>
            <person name="Morono Y."/>
            <person name="Uchiyama I."/>
            <person name="Ito T."/>
            <person name="Fujiyama A."/>
            <person name="Inagaki F."/>
            <person name="Takami H."/>
        </authorList>
    </citation>
    <scope>NUCLEOTIDE SEQUENCE</scope>
    <source>
        <strain evidence="8">Expedition CK06-06</strain>
    </source>
</reference>
<dbReference type="AlphaFoldDB" id="X0RV64"/>
<organism evidence="8">
    <name type="scientific">marine sediment metagenome</name>
    <dbReference type="NCBI Taxonomy" id="412755"/>
    <lineage>
        <taxon>unclassified sequences</taxon>
        <taxon>metagenomes</taxon>
        <taxon>ecological metagenomes</taxon>
    </lineage>
</organism>
<feature type="transmembrane region" description="Helical" evidence="6">
    <location>
        <begin position="97"/>
        <end position="122"/>
    </location>
</feature>
<sequence>IRAGMSPLIALRTAARPEFSPLSEEIKYLTKRSMGVGSFTETLLSLGKDIKSVLLDRTLALFATGIISGGNLPLMLDSVATDVRETQRMQQQLLAGVNIYIIFIIFTIIVGMPALFAVSLKYLELTVTFPTPLAQSALSPVFMEQLVVFTITITAIIASLLIGVAKTGKELSGLKYAVPITLLALTSFVLIRFFLLPFFLPL</sequence>
<evidence type="ECO:0000256" key="6">
    <source>
        <dbReference type="SAM" id="Phobius"/>
    </source>
</evidence>
<comment type="caution">
    <text evidence="8">The sequence shown here is derived from an EMBL/GenBank/DDBJ whole genome shotgun (WGS) entry which is preliminary data.</text>
</comment>
<name>X0RV64_9ZZZZ</name>
<dbReference type="PANTHER" id="PTHR35402:SF1">
    <property type="entry name" value="TYPE II SECRETION SYSTEM PROTEIN GSPF DOMAIN-CONTAINING PROTEIN"/>
    <property type="match status" value="1"/>
</dbReference>
<dbReference type="EMBL" id="BARS01008862">
    <property type="protein sequence ID" value="GAF67632.1"/>
    <property type="molecule type" value="Genomic_DNA"/>
</dbReference>
<evidence type="ECO:0000256" key="2">
    <source>
        <dbReference type="ARBA" id="ARBA00022475"/>
    </source>
</evidence>
<keyword evidence="3 6" id="KW-0812">Transmembrane</keyword>
<feature type="non-terminal residue" evidence="8">
    <location>
        <position position="1"/>
    </location>
</feature>
<keyword evidence="4 6" id="KW-1133">Transmembrane helix</keyword>
<keyword evidence="5 6" id="KW-0472">Membrane</keyword>
<feature type="domain" description="Type II secretion system protein GspF" evidence="7">
    <location>
        <begin position="2"/>
        <end position="118"/>
    </location>
</feature>
<evidence type="ECO:0000256" key="1">
    <source>
        <dbReference type="ARBA" id="ARBA00004651"/>
    </source>
</evidence>
<dbReference type="InterPro" id="IPR018076">
    <property type="entry name" value="T2SS_GspF_dom"/>
</dbReference>
<evidence type="ECO:0000259" key="7">
    <source>
        <dbReference type="Pfam" id="PF00482"/>
    </source>
</evidence>
<feature type="transmembrane region" description="Helical" evidence="6">
    <location>
        <begin position="142"/>
        <end position="164"/>
    </location>
</feature>
<evidence type="ECO:0000256" key="4">
    <source>
        <dbReference type="ARBA" id="ARBA00022989"/>
    </source>
</evidence>
<dbReference type="PANTHER" id="PTHR35402">
    <property type="entry name" value="INTEGRAL MEMBRANE PROTEIN-RELATED"/>
    <property type="match status" value="1"/>
</dbReference>
<evidence type="ECO:0000256" key="3">
    <source>
        <dbReference type="ARBA" id="ARBA00022692"/>
    </source>
</evidence>
<dbReference type="Pfam" id="PF00482">
    <property type="entry name" value="T2SSF"/>
    <property type="match status" value="1"/>
</dbReference>
<evidence type="ECO:0000313" key="8">
    <source>
        <dbReference type="EMBL" id="GAF67632.1"/>
    </source>
</evidence>
<dbReference type="InterPro" id="IPR056569">
    <property type="entry name" value="ArlJ-like"/>
</dbReference>
<accession>X0RV64</accession>
<proteinExistence type="predicted"/>
<keyword evidence="2" id="KW-1003">Cell membrane</keyword>
<gene>
    <name evidence="8" type="ORF">S01H1_16801</name>
</gene>
<feature type="transmembrane region" description="Helical" evidence="6">
    <location>
        <begin position="176"/>
        <end position="200"/>
    </location>
</feature>